<dbReference type="InterPro" id="IPR002716">
    <property type="entry name" value="PIN_dom"/>
</dbReference>
<dbReference type="CDD" id="cd09872">
    <property type="entry name" value="PIN_Sll0205-like"/>
    <property type="match status" value="1"/>
</dbReference>
<dbReference type="InterPro" id="IPR029060">
    <property type="entry name" value="PIN-like_dom_sf"/>
</dbReference>
<evidence type="ECO:0000259" key="1">
    <source>
        <dbReference type="Pfam" id="PF01850"/>
    </source>
</evidence>
<dbReference type="RefSeq" id="WP_100424727.1">
    <property type="nucleotide sequence ID" value="NZ_PGEX01000001.1"/>
</dbReference>
<name>A0A2M9A4L6_9BACT</name>
<organism evidence="2 3">
    <name type="scientific">Hallerella succinigenes</name>
    <dbReference type="NCBI Taxonomy" id="1896222"/>
    <lineage>
        <taxon>Bacteria</taxon>
        <taxon>Pseudomonadati</taxon>
        <taxon>Fibrobacterota</taxon>
        <taxon>Fibrobacteria</taxon>
        <taxon>Fibrobacterales</taxon>
        <taxon>Fibrobacteraceae</taxon>
        <taxon>Hallerella</taxon>
    </lineage>
</organism>
<comment type="caution">
    <text evidence="2">The sequence shown here is derived from an EMBL/GenBank/DDBJ whole genome shotgun (WGS) entry which is preliminary data.</text>
</comment>
<feature type="domain" description="PIN" evidence="1">
    <location>
        <begin position="3"/>
        <end position="126"/>
    </location>
</feature>
<dbReference type="InterPro" id="IPR052919">
    <property type="entry name" value="TA_system_RNase"/>
</dbReference>
<keyword evidence="3" id="KW-1185">Reference proteome</keyword>
<dbReference type="PANTHER" id="PTHR36173">
    <property type="entry name" value="RIBONUCLEASE VAPC16-RELATED"/>
    <property type="match status" value="1"/>
</dbReference>
<dbReference type="SUPFAM" id="SSF88723">
    <property type="entry name" value="PIN domain-like"/>
    <property type="match status" value="1"/>
</dbReference>
<accession>A0A2M9A4L6</accession>
<dbReference type="Proteomes" id="UP000231134">
    <property type="component" value="Unassembled WGS sequence"/>
</dbReference>
<reference evidence="2 3" key="1">
    <citation type="submission" date="2017-11" db="EMBL/GenBank/DDBJ databases">
        <title>Animal gut microbial communities from fecal samples from Wisconsin, USA.</title>
        <authorList>
            <person name="Neumann A."/>
        </authorList>
    </citation>
    <scope>NUCLEOTIDE SEQUENCE [LARGE SCALE GENOMIC DNA]</scope>
    <source>
        <strain evidence="2 3">UWS3</strain>
    </source>
</reference>
<dbReference type="Gene3D" id="3.40.50.1010">
    <property type="entry name" value="5'-nuclease"/>
    <property type="match status" value="1"/>
</dbReference>
<evidence type="ECO:0000313" key="3">
    <source>
        <dbReference type="Proteomes" id="UP000231134"/>
    </source>
</evidence>
<dbReference type="OrthoDB" id="9798990at2"/>
<dbReference type="AlphaFoldDB" id="A0A2M9A4L6"/>
<proteinExistence type="predicted"/>
<dbReference type="PANTHER" id="PTHR36173:SF2">
    <property type="entry name" value="RIBONUCLEASE VAPC16"/>
    <property type="match status" value="1"/>
</dbReference>
<gene>
    <name evidence="2" type="ORF">BGX16_0594</name>
</gene>
<evidence type="ECO:0000313" key="2">
    <source>
        <dbReference type="EMBL" id="PJJ40660.1"/>
    </source>
</evidence>
<dbReference type="EMBL" id="PGEX01000001">
    <property type="protein sequence ID" value="PJJ40660.1"/>
    <property type="molecule type" value="Genomic_DNA"/>
</dbReference>
<sequence length="134" mass="15340">MKVLLDTHIALWALNDDEKLSEKARAIISDWRNVIYFSSISIWEIEIKHIIHPNEMISSGSEVAAKCRQAEFAELPLRSSHIQQLHTLSRKEGSPSHKDPFDRILITQAKSEDMVFLTHDSLLADYEEPCVTLV</sequence>
<protein>
    <submittedName>
        <fullName evidence="2">PIN domain nuclease of toxin-antitoxin system</fullName>
    </submittedName>
</protein>
<dbReference type="InterPro" id="IPR041705">
    <property type="entry name" value="PIN_Sll0205"/>
</dbReference>
<dbReference type="Pfam" id="PF01850">
    <property type="entry name" value="PIN"/>
    <property type="match status" value="1"/>
</dbReference>